<evidence type="ECO:0000256" key="2">
    <source>
        <dbReference type="ARBA" id="ARBA00007365"/>
    </source>
</evidence>
<dbReference type="PROSITE" id="PS50072">
    <property type="entry name" value="CSA_PPIASE_2"/>
    <property type="match status" value="1"/>
</dbReference>
<dbReference type="Proteomes" id="UP000250275">
    <property type="component" value="Unassembled WGS sequence"/>
</dbReference>
<evidence type="ECO:0000313" key="8">
    <source>
        <dbReference type="Proteomes" id="UP000250275"/>
    </source>
</evidence>
<comment type="function">
    <text evidence="5">PPIases accelerate the folding of proteins. It catalyzes the cis-trans isomerization of proline imidic peptide bonds in oligopeptides.</text>
</comment>
<dbReference type="PANTHER" id="PTHR45625">
    <property type="entry name" value="PEPTIDYL-PROLYL CIS-TRANS ISOMERASE-RELATED"/>
    <property type="match status" value="1"/>
</dbReference>
<gene>
    <name evidence="7" type="ORF">WN48_10598</name>
</gene>
<dbReference type="EC" id="5.2.1.8" evidence="5"/>
<organism evidence="7 8">
    <name type="scientific">Eufriesea mexicana</name>
    <dbReference type="NCBI Taxonomy" id="516756"/>
    <lineage>
        <taxon>Eukaryota</taxon>
        <taxon>Metazoa</taxon>
        <taxon>Ecdysozoa</taxon>
        <taxon>Arthropoda</taxon>
        <taxon>Hexapoda</taxon>
        <taxon>Insecta</taxon>
        <taxon>Pterygota</taxon>
        <taxon>Neoptera</taxon>
        <taxon>Endopterygota</taxon>
        <taxon>Hymenoptera</taxon>
        <taxon>Apocrita</taxon>
        <taxon>Aculeata</taxon>
        <taxon>Apoidea</taxon>
        <taxon>Anthophila</taxon>
        <taxon>Apidae</taxon>
        <taxon>Eufriesea</taxon>
    </lineage>
</organism>
<dbReference type="InterPro" id="IPR002130">
    <property type="entry name" value="Cyclophilin-type_PPIase_dom"/>
</dbReference>
<comment type="similarity">
    <text evidence="2 5">Belongs to the cyclophilin-type PPIase family.</text>
</comment>
<dbReference type="GO" id="GO:0071013">
    <property type="term" value="C:catalytic step 2 spliceosome"/>
    <property type="evidence" value="ECO:0007669"/>
    <property type="project" value="TreeGrafter"/>
</dbReference>
<keyword evidence="5 7" id="KW-0413">Isomerase</keyword>
<name>A0A310S958_9HYME</name>
<dbReference type="PANTHER" id="PTHR45625:SF6">
    <property type="entry name" value="SPLICEOSOME-ASSOCIATED PROTEIN CWC27 HOMOLOG"/>
    <property type="match status" value="1"/>
</dbReference>
<keyword evidence="8" id="KW-1185">Reference proteome</keyword>
<proteinExistence type="inferred from homology"/>
<protein>
    <recommendedName>
        <fullName evidence="5">Peptidyl-prolyl cis-trans isomerase</fullName>
        <shortName evidence="5">PPIase</shortName>
        <ecNumber evidence="5">5.2.1.8</ecNumber>
    </recommendedName>
</protein>
<dbReference type="GO" id="GO:0003755">
    <property type="term" value="F:peptidyl-prolyl cis-trans isomerase activity"/>
    <property type="evidence" value="ECO:0007669"/>
    <property type="project" value="UniProtKB-UniRule"/>
</dbReference>
<feature type="domain" description="PPIase cyclophilin-type" evidence="6">
    <location>
        <begin position="81"/>
        <end position="192"/>
    </location>
</feature>
<evidence type="ECO:0000313" key="7">
    <source>
        <dbReference type="EMBL" id="OAD53288.1"/>
    </source>
</evidence>
<dbReference type="Gene3D" id="2.40.100.10">
    <property type="entry name" value="Cyclophilin-like"/>
    <property type="match status" value="1"/>
</dbReference>
<dbReference type="InterPro" id="IPR029000">
    <property type="entry name" value="Cyclophilin-like_dom_sf"/>
</dbReference>
<evidence type="ECO:0000256" key="4">
    <source>
        <dbReference type="ARBA" id="ARBA00046368"/>
    </source>
</evidence>
<evidence type="ECO:0000256" key="5">
    <source>
        <dbReference type="RuleBase" id="RU363019"/>
    </source>
</evidence>
<evidence type="ECO:0000256" key="3">
    <source>
        <dbReference type="ARBA" id="ARBA00023242"/>
    </source>
</evidence>
<evidence type="ECO:0000256" key="1">
    <source>
        <dbReference type="ARBA" id="ARBA00004123"/>
    </source>
</evidence>
<evidence type="ECO:0000259" key="6">
    <source>
        <dbReference type="PROSITE" id="PS50072"/>
    </source>
</evidence>
<dbReference type="EMBL" id="KQ767877">
    <property type="protein sequence ID" value="OAD53288.1"/>
    <property type="molecule type" value="Genomic_DNA"/>
</dbReference>
<dbReference type="SUPFAM" id="SSF50891">
    <property type="entry name" value="Cyclophilin-like"/>
    <property type="match status" value="1"/>
</dbReference>
<comment type="subcellular location">
    <subcellularLocation>
        <location evidence="1">Nucleus</location>
    </subcellularLocation>
</comment>
<comment type="catalytic activity">
    <reaction evidence="5">
        <text>[protein]-peptidylproline (omega=180) = [protein]-peptidylproline (omega=0)</text>
        <dbReference type="Rhea" id="RHEA:16237"/>
        <dbReference type="Rhea" id="RHEA-COMP:10747"/>
        <dbReference type="Rhea" id="RHEA-COMP:10748"/>
        <dbReference type="ChEBI" id="CHEBI:83833"/>
        <dbReference type="ChEBI" id="CHEBI:83834"/>
        <dbReference type="EC" id="5.2.1.8"/>
    </reaction>
</comment>
<dbReference type="Pfam" id="PF00160">
    <property type="entry name" value="Pro_isomerase"/>
    <property type="match status" value="1"/>
</dbReference>
<comment type="subunit">
    <text evidence="4">Part of the activated spliceosome B/catalytic step 1 spliceosome, one of the forms of the spliceosome which has a well-formed active site but still cannot catalyze the branching reaction and is composed at least of 52 proteins, the U2, U5 and U6 snRNAs and the pre-mRNA. Recruited during early steps of activated spliceosome B maturation, it is probably one of the first proteins released from this complex as he matures to the spliceosome C complex. Component of the minor spliceosome, which splices U12-type introns.</text>
</comment>
<keyword evidence="3" id="KW-0539">Nucleus</keyword>
<dbReference type="InterPro" id="IPR044666">
    <property type="entry name" value="Cyclophilin_A-like"/>
</dbReference>
<dbReference type="AlphaFoldDB" id="A0A310S958"/>
<accession>A0A310S958</accession>
<keyword evidence="5" id="KW-0697">Rotamase</keyword>
<reference evidence="7 8" key="1">
    <citation type="submission" date="2015-07" db="EMBL/GenBank/DDBJ databases">
        <title>The genome of Eufriesea mexicana.</title>
        <authorList>
            <person name="Pan H."/>
            <person name="Kapheim K."/>
        </authorList>
    </citation>
    <scope>NUCLEOTIDE SEQUENCE [LARGE SCALE GENOMIC DNA]</scope>
    <source>
        <strain evidence="7">0111107269</strain>
        <tissue evidence="7">Whole body</tissue>
    </source>
</reference>
<dbReference type="PRINTS" id="PR00153">
    <property type="entry name" value="CSAPPISMRASE"/>
</dbReference>
<sequence>MVKKVFIKWWWLRQTRRNEINLGCGLLYPLDMGNTNDGAELCKEKRVVRMKTVTRGNANYAESRNRKEVVYISTEKAVLHGHTNIWVIEGMENEQIIKGFITQDGDPTGTGKGGKIYGEPFKGEVHTRLRFWRRDLIAIANALKDDNGSEFFFALSSTSDLQNKHTIFGKVTGEITYNMLKLEEALVDEINY</sequence>